<evidence type="ECO:0000313" key="1">
    <source>
        <dbReference type="EMBL" id="PAQ01563.1"/>
    </source>
</evidence>
<evidence type="ECO:0008006" key="3">
    <source>
        <dbReference type="Google" id="ProtNLM"/>
    </source>
</evidence>
<dbReference type="GO" id="GO:0005576">
    <property type="term" value="C:extracellular region"/>
    <property type="evidence" value="ECO:0007669"/>
    <property type="project" value="InterPro"/>
</dbReference>
<dbReference type="GO" id="GO:0005975">
    <property type="term" value="P:carbohydrate metabolic process"/>
    <property type="evidence" value="ECO:0007669"/>
    <property type="project" value="InterPro"/>
</dbReference>
<comment type="caution">
    <text evidence="1">The sequence shown here is derived from an EMBL/GenBank/DDBJ whole genome shotgun (WGS) entry which is preliminary data.</text>
</comment>
<keyword evidence="2" id="KW-1185">Reference proteome</keyword>
<proteinExistence type="predicted"/>
<gene>
    <name evidence="1" type="ORF">CIT25_16130</name>
</gene>
<evidence type="ECO:0000313" key="2">
    <source>
        <dbReference type="Proteomes" id="UP000216215"/>
    </source>
</evidence>
<dbReference type="EMBL" id="NPKI01000017">
    <property type="protein sequence ID" value="PAQ01563.1"/>
    <property type="molecule type" value="Genomic_DNA"/>
</dbReference>
<dbReference type="InterPro" id="IPR036573">
    <property type="entry name" value="CBM_sf_5/12"/>
</dbReference>
<dbReference type="AlphaFoldDB" id="A0AB36RAV6"/>
<protein>
    <recommendedName>
        <fullName evidence="3">Chitin-binding type-3 domain-containing protein</fullName>
    </recommendedName>
</protein>
<sequence>MRTHDEIMAKIWAEIEADEQAKLEAMYATPKKANAAADTFNGQDFVTVETKGVRRIHGIASTPKPCTSGKGNKLSLNSRGVVAELPIPLLSQHDSGGPIGEVYHIRRTDRLVYVRASLFDTPAADFAWSLIQEKTVSAFSVLSADVPDTDWSAESVVDGFRFKDQWLCKEISLVREGANPDCLFEILRHGDDGKKFWDVTASKAEVNSSLPYAGVWKDAEQYQPGQFTTHDGSLWHAQIETKGVKPGTAPGCWKLAVKRGEAHKLENAK</sequence>
<dbReference type="SUPFAM" id="SSF51055">
    <property type="entry name" value="Carbohydrate binding domain"/>
    <property type="match status" value="1"/>
</dbReference>
<reference evidence="2" key="1">
    <citation type="submission" date="2017-08" db="EMBL/GenBank/DDBJ databases">
        <title>Mesorhizobium wenxinae sp. nov., a novel rhizobial species isolated from root nodules of chickpea (Cicer arietinum L.).</title>
        <authorList>
            <person name="Zhang J."/>
        </authorList>
    </citation>
    <scope>NUCLEOTIDE SEQUENCE [LARGE SCALE GENOMIC DNA]</scope>
    <source>
        <strain evidence="2">USDA 3392</strain>
    </source>
</reference>
<dbReference type="Proteomes" id="UP000216215">
    <property type="component" value="Unassembled WGS sequence"/>
</dbReference>
<dbReference type="GO" id="GO:0030246">
    <property type="term" value="F:carbohydrate binding"/>
    <property type="evidence" value="ECO:0007669"/>
    <property type="project" value="InterPro"/>
</dbReference>
<organism evidence="1 2">
    <name type="scientific">Mesorhizobium mediterraneum</name>
    <dbReference type="NCBI Taxonomy" id="43617"/>
    <lineage>
        <taxon>Bacteria</taxon>
        <taxon>Pseudomonadati</taxon>
        <taxon>Pseudomonadota</taxon>
        <taxon>Alphaproteobacteria</taxon>
        <taxon>Hyphomicrobiales</taxon>
        <taxon>Phyllobacteriaceae</taxon>
        <taxon>Mesorhizobium</taxon>
    </lineage>
</organism>
<dbReference type="GO" id="GO:0004553">
    <property type="term" value="F:hydrolase activity, hydrolyzing O-glycosyl compounds"/>
    <property type="evidence" value="ECO:0007669"/>
    <property type="project" value="InterPro"/>
</dbReference>
<name>A0AB36RAV6_9HYPH</name>
<accession>A0AB36RAV6</accession>